<comment type="catalytic activity">
    <reaction evidence="6">
        <text>dTTP + H2O = dTMP + diphosphate + H(+)</text>
        <dbReference type="Rhea" id="RHEA:28534"/>
        <dbReference type="ChEBI" id="CHEBI:15377"/>
        <dbReference type="ChEBI" id="CHEBI:15378"/>
        <dbReference type="ChEBI" id="CHEBI:33019"/>
        <dbReference type="ChEBI" id="CHEBI:37568"/>
        <dbReference type="ChEBI" id="CHEBI:63528"/>
        <dbReference type="EC" id="3.6.1.9"/>
    </reaction>
</comment>
<dbReference type="GO" id="GO:0036218">
    <property type="term" value="F:dTTP diphosphatase activity"/>
    <property type="evidence" value="ECO:0007669"/>
    <property type="project" value="RHEA"/>
</dbReference>
<keyword evidence="8" id="KW-1185">Reference proteome</keyword>
<dbReference type="PANTHER" id="PTHR43213:SF5">
    <property type="entry name" value="BIFUNCTIONAL DTTP_UTP PYROPHOSPHATASE_METHYLTRANSFERASE PROTEIN-RELATED"/>
    <property type="match status" value="1"/>
</dbReference>
<dbReference type="CDD" id="cd00555">
    <property type="entry name" value="Maf"/>
    <property type="match status" value="1"/>
</dbReference>
<dbReference type="SUPFAM" id="SSF52972">
    <property type="entry name" value="ITPase-like"/>
    <property type="match status" value="1"/>
</dbReference>
<dbReference type="FunFam" id="3.90.950.10:FF:000005">
    <property type="entry name" value="7-methyl-GTP pyrophosphatase"/>
    <property type="match status" value="1"/>
</dbReference>
<evidence type="ECO:0000256" key="4">
    <source>
        <dbReference type="ARBA" id="ARBA00022801"/>
    </source>
</evidence>
<gene>
    <name evidence="7" type="ORF">HMPREF0373_02584</name>
</gene>
<dbReference type="HOGENOM" id="CLU_040416_0_0_9"/>
<sequence>MKELEKKEMRIILASASPRRRELLSQLGVEFEVCPSQGEEKITEHLPELAVMQLAQQKAADIAGKTEGDAWILGADTIVVYDQKILGKPKDEEDAKRMLGMLQNHRHQVYTGVCIWKKGNGSEEIRCFYEKTDVVFYPMTEEEITKYVATGEPMDKAGSYGIQGIGGLYVREIHGDYNNVVGLPIARLYHELQK</sequence>
<dbReference type="HAMAP" id="MF_00528">
    <property type="entry name" value="Maf"/>
    <property type="match status" value="1"/>
</dbReference>
<reference evidence="7 8" key="1">
    <citation type="submission" date="2013-06" db="EMBL/GenBank/DDBJ databases">
        <authorList>
            <person name="Weinstock G."/>
            <person name="Sodergren E."/>
            <person name="Lobos E.A."/>
            <person name="Fulton L."/>
            <person name="Fulton R."/>
            <person name="Courtney L."/>
            <person name="Fronick C."/>
            <person name="O'Laughlin M."/>
            <person name="Godfrey J."/>
            <person name="Wilson R.M."/>
            <person name="Miner T."/>
            <person name="Farmer C."/>
            <person name="Delehaunty K."/>
            <person name="Cordes M."/>
            <person name="Minx P."/>
            <person name="Tomlinson C."/>
            <person name="Chen J."/>
            <person name="Wollam A."/>
            <person name="Pepin K.H."/>
            <person name="Bhonagiri V."/>
            <person name="Zhang X."/>
            <person name="Warren W."/>
            <person name="Mitreva M."/>
            <person name="Mardis E.R."/>
            <person name="Wilson R.K."/>
        </authorList>
    </citation>
    <scope>NUCLEOTIDE SEQUENCE [LARGE SCALE GENOMIC DNA]</scope>
    <source>
        <strain evidence="7 8">ATCC 29099</strain>
    </source>
</reference>
<dbReference type="Proteomes" id="UP000016608">
    <property type="component" value="Unassembled WGS sequence"/>
</dbReference>
<comment type="caution">
    <text evidence="7">The sequence shown here is derived from an EMBL/GenBank/DDBJ whole genome shotgun (WGS) entry which is preliminary data.</text>
</comment>
<dbReference type="NCBIfam" id="TIGR00172">
    <property type="entry name" value="maf"/>
    <property type="match status" value="1"/>
</dbReference>
<organism evidence="7 8">
    <name type="scientific">Eubacterium ramulus ATCC 29099</name>
    <dbReference type="NCBI Taxonomy" id="1256908"/>
    <lineage>
        <taxon>Bacteria</taxon>
        <taxon>Bacillati</taxon>
        <taxon>Bacillota</taxon>
        <taxon>Clostridia</taxon>
        <taxon>Eubacteriales</taxon>
        <taxon>Eubacteriaceae</taxon>
        <taxon>Eubacterium</taxon>
    </lineage>
</organism>
<dbReference type="EC" id="3.6.1.9" evidence="6"/>
<comment type="caution">
    <text evidence="6">Lacks conserved residue(s) required for the propagation of feature annotation.</text>
</comment>
<evidence type="ECO:0000256" key="6">
    <source>
        <dbReference type="HAMAP-Rule" id="MF_00528"/>
    </source>
</evidence>
<dbReference type="eggNOG" id="COG0424">
    <property type="taxonomic scope" value="Bacteria"/>
</dbReference>
<comment type="subcellular location">
    <subcellularLocation>
        <location evidence="2 6">Cytoplasm</location>
    </subcellularLocation>
</comment>
<evidence type="ECO:0000313" key="7">
    <source>
        <dbReference type="EMBL" id="ERK43063.1"/>
    </source>
</evidence>
<feature type="site" description="Important for substrate specificity" evidence="6">
    <location>
        <position position="77"/>
    </location>
</feature>
<comment type="function">
    <text evidence="6">Nucleoside triphosphate pyrophosphatase that hydrolyzes dTTP and UTP. May have a dual role in cell division arrest and in preventing the incorporation of modified nucleotides into cellular nucleic acids.</text>
</comment>
<dbReference type="InterPro" id="IPR003697">
    <property type="entry name" value="Maf-like"/>
</dbReference>
<dbReference type="GO" id="GO:0036221">
    <property type="term" value="F:UTP diphosphatase activity"/>
    <property type="evidence" value="ECO:0007669"/>
    <property type="project" value="RHEA"/>
</dbReference>
<keyword evidence="3 6" id="KW-0963">Cytoplasm</keyword>
<dbReference type="PIRSF" id="PIRSF006305">
    <property type="entry name" value="Maf"/>
    <property type="match status" value="1"/>
</dbReference>
<dbReference type="InterPro" id="IPR029001">
    <property type="entry name" value="ITPase-like_fam"/>
</dbReference>
<dbReference type="Pfam" id="PF02545">
    <property type="entry name" value="Maf"/>
    <property type="match status" value="1"/>
</dbReference>
<feature type="site" description="Important for substrate specificity" evidence="6">
    <location>
        <position position="163"/>
    </location>
</feature>
<dbReference type="PANTHER" id="PTHR43213">
    <property type="entry name" value="BIFUNCTIONAL DTTP/UTP PYROPHOSPHATASE/METHYLTRANSFERASE PROTEIN-RELATED"/>
    <property type="match status" value="1"/>
</dbReference>
<dbReference type="PATRIC" id="fig|1256908.3.peg.2376"/>
<dbReference type="GO" id="GO:0005737">
    <property type="term" value="C:cytoplasm"/>
    <property type="evidence" value="ECO:0007669"/>
    <property type="project" value="UniProtKB-SubCell"/>
</dbReference>
<evidence type="ECO:0000313" key="8">
    <source>
        <dbReference type="Proteomes" id="UP000016608"/>
    </source>
</evidence>
<protein>
    <recommendedName>
        <fullName evidence="6">dTTP/UTP pyrophosphatase</fullName>
        <shortName evidence="6">dTTPase/UTPase</shortName>
        <ecNumber evidence="6">3.6.1.9</ecNumber>
    </recommendedName>
    <alternativeName>
        <fullName evidence="6">Nucleoside triphosphate pyrophosphatase</fullName>
    </alternativeName>
    <alternativeName>
        <fullName evidence="6">Nucleotide pyrophosphatase</fullName>
        <shortName evidence="6">Nucleotide PPase</shortName>
    </alternativeName>
</protein>
<dbReference type="AlphaFoldDB" id="U2QP29"/>
<comment type="cofactor">
    <cofactor evidence="1 6">
        <name>a divalent metal cation</name>
        <dbReference type="ChEBI" id="CHEBI:60240"/>
    </cofactor>
</comment>
<keyword evidence="5 6" id="KW-0546">Nucleotide metabolism</keyword>
<feature type="site" description="Important for substrate specificity" evidence="6">
    <location>
        <position position="19"/>
    </location>
</feature>
<comment type="catalytic activity">
    <reaction evidence="6">
        <text>UTP + H2O = UMP + diphosphate + H(+)</text>
        <dbReference type="Rhea" id="RHEA:29395"/>
        <dbReference type="ChEBI" id="CHEBI:15377"/>
        <dbReference type="ChEBI" id="CHEBI:15378"/>
        <dbReference type="ChEBI" id="CHEBI:33019"/>
        <dbReference type="ChEBI" id="CHEBI:46398"/>
        <dbReference type="ChEBI" id="CHEBI:57865"/>
        <dbReference type="EC" id="3.6.1.9"/>
    </reaction>
</comment>
<dbReference type="Gene3D" id="3.90.950.10">
    <property type="match status" value="1"/>
</dbReference>
<accession>U2QP29</accession>
<dbReference type="EMBL" id="AWVJ01000161">
    <property type="protein sequence ID" value="ERK43063.1"/>
    <property type="molecule type" value="Genomic_DNA"/>
</dbReference>
<comment type="similarity">
    <text evidence="6">Belongs to the Maf family. YhdE subfamily.</text>
</comment>
<evidence type="ECO:0000256" key="5">
    <source>
        <dbReference type="ARBA" id="ARBA00023080"/>
    </source>
</evidence>
<evidence type="ECO:0000256" key="1">
    <source>
        <dbReference type="ARBA" id="ARBA00001968"/>
    </source>
</evidence>
<evidence type="ECO:0000256" key="3">
    <source>
        <dbReference type="ARBA" id="ARBA00022490"/>
    </source>
</evidence>
<evidence type="ECO:0000256" key="2">
    <source>
        <dbReference type="ARBA" id="ARBA00004496"/>
    </source>
</evidence>
<name>U2QP29_EUBRA</name>
<proteinExistence type="inferred from homology"/>
<feature type="active site" description="Proton acceptor" evidence="6">
    <location>
        <position position="76"/>
    </location>
</feature>
<keyword evidence="4 6" id="KW-0378">Hydrolase</keyword>
<dbReference type="GO" id="GO:0009117">
    <property type="term" value="P:nucleotide metabolic process"/>
    <property type="evidence" value="ECO:0007669"/>
    <property type="project" value="UniProtKB-KW"/>
</dbReference>